<keyword evidence="6 8" id="KW-0408">Iron</keyword>
<evidence type="ECO:0000256" key="3">
    <source>
        <dbReference type="ARBA" id="ARBA00022617"/>
    </source>
</evidence>
<keyword evidence="3 8" id="KW-0349">Heme</keyword>
<evidence type="ECO:0000256" key="2">
    <source>
        <dbReference type="ARBA" id="ARBA00010617"/>
    </source>
</evidence>
<dbReference type="PROSITE" id="PS00086">
    <property type="entry name" value="CYTOCHROME_P450"/>
    <property type="match status" value="1"/>
</dbReference>
<evidence type="ECO:0000256" key="1">
    <source>
        <dbReference type="ARBA" id="ARBA00001971"/>
    </source>
</evidence>
<dbReference type="RefSeq" id="XP_066714995.1">
    <property type="nucleotide sequence ID" value="XM_066859508.1"/>
</dbReference>
<dbReference type="EMBL" id="JAQQWL010000008">
    <property type="protein sequence ID" value="KAK8061733.1"/>
    <property type="molecule type" value="Genomic_DNA"/>
</dbReference>
<dbReference type="SUPFAM" id="SSF48264">
    <property type="entry name" value="Cytochrome P450"/>
    <property type="match status" value="1"/>
</dbReference>
<comment type="similarity">
    <text evidence="2 8">Belongs to the cytochrome P450 family.</text>
</comment>
<evidence type="ECO:0000256" key="4">
    <source>
        <dbReference type="ARBA" id="ARBA00022723"/>
    </source>
</evidence>
<dbReference type="InterPro" id="IPR036396">
    <property type="entry name" value="Cyt_P450_sf"/>
</dbReference>
<dbReference type="Pfam" id="PF00067">
    <property type="entry name" value="p450"/>
    <property type="match status" value="1"/>
</dbReference>
<keyword evidence="5 8" id="KW-0560">Oxidoreductase</keyword>
<dbReference type="InterPro" id="IPR001128">
    <property type="entry name" value="Cyt_P450"/>
</dbReference>
<dbReference type="PANTHER" id="PTHR46206">
    <property type="entry name" value="CYTOCHROME P450"/>
    <property type="match status" value="1"/>
</dbReference>
<evidence type="ECO:0000313" key="9">
    <source>
        <dbReference type="EMBL" id="KAK8061733.1"/>
    </source>
</evidence>
<name>A0ABR1US37_9PEZI</name>
<proteinExistence type="inferred from homology"/>
<dbReference type="InterPro" id="IPR002403">
    <property type="entry name" value="Cyt_P450_E_grp-IV"/>
</dbReference>
<organism evidence="9 10">
    <name type="scientific">Apiospora phragmitis</name>
    <dbReference type="NCBI Taxonomy" id="2905665"/>
    <lineage>
        <taxon>Eukaryota</taxon>
        <taxon>Fungi</taxon>
        <taxon>Dikarya</taxon>
        <taxon>Ascomycota</taxon>
        <taxon>Pezizomycotina</taxon>
        <taxon>Sordariomycetes</taxon>
        <taxon>Xylariomycetidae</taxon>
        <taxon>Amphisphaeriales</taxon>
        <taxon>Apiosporaceae</taxon>
        <taxon>Apiospora</taxon>
    </lineage>
</organism>
<accession>A0ABR1US37</accession>
<protein>
    <submittedName>
        <fullName evidence="9">Cytochrome P450</fullName>
    </submittedName>
</protein>
<evidence type="ECO:0000313" key="10">
    <source>
        <dbReference type="Proteomes" id="UP001480595"/>
    </source>
</evidence>
<keyword evidence="10" id="KW-1185">Reference proteome</keyword>
<evidence type="ECO:0000256" key="6">
    <source>
        <dbReference type="ARBA" id="ARBA00023004"/>
    </source>
</evidence>
<dbReference type="PRINTS" id="PR00465">
    <property type="entry name" value="EP450IV"/>
</dbReference>
<comment type="caution">
    <text evidence="9">The sequence shown here is derived from an EMBL/GenBank/DDBJ whole genome shotgun (WGS) entry which is preliminary data.</text>
</comment>
<comment type="cofactor">
    <cofactor evidence="1">
        <name>heme</name>
        <dbReference type="ChEBI" id="CHEBI:30413"/>
    </cofactor>
</comment>
<dbReference type="InterPro" id="IPR017972">
    <property type="entry name" value="Cyt_P450_CS"/>
</dbReference>
<dbReference type="GeneID" id="92092571"/>
<evidence type="ECO:0000256" key="5">
    <source>
        <dbReference type="ARBA" id="ARBA00023002"/>
    </source>
</evidence>
<evidence type="ECO:0000256" key="8">
    <source>
        <dbReference type="RuleBase" id="RU000461"/>
    </source>
</evidence>
<gene>
    <name evidence="9" type="ORF">PG994_008099</name>
</gene>
<sequence>MRLTSLLSALGRKVVPAAGVRAPDGEDWVAPQGSYLTINAADRHLDPDLYPDPTRYDAFRFAREAQEAQQDGGQETNQEYLRARRLGMTSTSKDFLAFGHGWHACPGRFLVEQMLKMLMAYMLMHYDIEYLPS</sequence>
<reference evidence="9 10" key="1">
    <citation type="submission" date="2023-01" db="EMBL/GenBank/DDBJ databases">
        <title>Analysis of 21 Apiospora genomes using comparative genomics revels a genus with tremendous synthesis potential of carbohydrate active enzymes and secondary metabolites.</title>
        <authorList>
            <person name="Sorensen T."/>
        </authorList>
    </citation>
    <scope>NUCLEOTIDE SEQUENCE [LARGE SCALE GENOMIC DNA]</scope>
    <source>
        <strain evidence="9 10">CBS 135458</strain>
    </source>
</reference>
<dbReference type="Proteomes" id="UP001480595">
    <property type="component" value="Unassembled WGS sequence"/>
</dbReference>
<dbReference type="PANTHER" id="PTHR46206:SF1">
    <property type="entry name" value="P450, PUTATIVE (EUROFUNG)-RELATED"/>
    <property type="match status" value="1"/>
</dbReference>
<evidence type="ECO:0000256" key="7">
    <source>
        <dbReference type="ARBA" id="ARBA00023033"/>
    </source>
</evidence>
<dbReference type="Gene3D" id="1.10.630.10">
    <property type="entry name" value="Cytochrome P450"/>
    <property type="match status" value="1"/>
</dbReference>
<keyword evidence="7 8" id="KW-0503">Monooxygenase</keyword>
<keyword evidence="4 8" id="KW-0479">Metal-binding</keyword>